<reference evidence="10" key="1">
    <citation type="submission" date="2025-08" db="UniProtKB">
        <authorList>
            <consortium name="RefSeq"/>
        </authorList>
    </citation>
    <scope>IDENTIFICATION</scope>
</reference>
<dbReference type="GeneID" id="101864028"/>
<name>A0ABM1ABI0_APLCA</name>
<keyword evidence="9" id="KW-1185">Reference proteome</keyword>
<dbReference type="InterPro" id="IPR052064">
    <property type="entry name" value="Mito_IMP1_subunit"/>
</dbReference>
<evidence type="ECO:0000256" key="3">
    <source>
        <dbReference type="ARBA" id="ARBA00022792"/>
    </source>
</evidence>
<comment type="subcellular location">
    <subcellularLocation>
        <location evidence="1">Mitochondrion inner membrane</location>
    </subcellularLocation>
</comment>
<comment type="similarity">
    <text evidence="7">Belongs to the peptidase S26 family. IMP1 subfamily.</text>
</comment>
<dbReference type="PANTHER" id="PTHR12383:SF16">
    <property type="entry name" value="MITOCHONDRIAL INNER MEMBRANE PROTEASE SUBUNIT 1"/>
    <property type="match status" value="1"/>
</dbReference>
<keyword evidence="10" id="KW-0645">Protease</keyword>
<dbReference type="InterPro" id="IPR019533">
    <property type="entry name" value="Peptidase_S26"/>
</dbReference>
<keyword evidence="4" id="KW-0378">Hydrolase</keyword>
<evidence type="ECO:0000256" key="4">
    <source>
        <dbReference type="ARBA" id="ARBA00022801"/>
    </source>
</evidence>
<evidence type="ECO:0000256" key="5">
    <source>
        <dbReference type="ARBA" id="ARBA00023128"/>
    </source>
</evidence>
<dbReference type="InterPro" id="IPR000223">
    <property type="entry name" value="Pept_S26A_signal_pept_1"/>
</dbReference>
<evidence type="ECO:0000256" key="1">
    <source>
        <dbReference type="ARBA" id="ARBA00004273"/>
    </source>
</evidence>
<evidence type="ECO:0000313" key="9">
    <source>
        <dbReference type="Proteomes" id="UP000694888"/>
    </source>
</evidence>
<organism evidence="9 10">
    <name type="scientific">Aplysia californica</name>
    <name type="common">California sea hare</name>
    <dbReference type="NCBI Taxonomy" id="6500"/>
    <lineage>
        <taxon>Eukaryota</taxon>
        <taxon>Metazoa</taxon>
        <taxon>Spiralia</taxon>
        <taxon>Lophotrochozoa</taxon>
        <taxon>Mollusca</taxon>
        <taxon>Gastropoda</taxon>
        <taxon>Heterobranchia</taxon>
        <taxon>Euthyneura</taxon>
        <taxon>Tectipleura</taxon>
        <taxon>Aplysiida</taxon>
        <taxon>Aplysioidea</taxon>
        <taxon>Aplysiidae</taxon>
        <taxon>Aplysia</taxon>
    </lineage>
</organism>
<dbReference type="Pfam" id="PF10502">
    <property type="entry name" value="Peptidase_S26"/>
    <property type="match status" value="1"/>
</dbReference>
<dbReference type="PANTHER" id="PTHR12383">
    <property type="entry name" value="PROTEASE FAMILY S26 MITOCHONDRIAL INNER MEMBRANE PROTEASE-RELATED"/>
    <property type="match status" value="1"/>
</dbReference>
<dbReference type="SUPFAM" id="SSF51306">
    <property type="entry name" value="LexA/Signal peptidase"/>
    <property type="match status" value="1"/>
</dbReference>
<evidence type="ECO:0000313" key="10">
    <source>
        <dbReference type="RefSeq" id="XP_012944520.1"/>
    </source>
</evidence>
<evidence type="ECO:0000259" key="8">
    <source>
        <dbReference type="Pfam" id="PF10502"/>
    </source>
</evidence>
<dbReference type="PRINTS" id="PR00727">
    <property type="entry name" value="LEADERPTASE"/>
</dbReference>
<keyword evidence="6" id="KW-0472">Membrane</keyword>
<evidence type="ECO:0000256" key="6">
    <source>
        <dbReference type="ARBA" id="ARBA00023136"/>
    </source>
</evidence>
<dbReference type="Gene3D" id="2.10.109.10">
    <property type="entry name" value="Umud Fragment, subunit A"/>
    <property type="match status" value="1"/>
</dbReference>
<dbReference type="CDD" id="cd06530">
    <property type="entry name" value="S26_SPase_I"/>
    <property type="match status" value="1"/>
</dbReference>
<dbReference type="GO" id="GO:0006508">
    <property type="term" value="P:proteolysis"/>
    <property type="evidence" value="ECO:0007669"/>
    <property type="project" value="UniProtKB-KW"/>
</dbReference>
<keyword evidence="3" id="KW-0999">Mitochondrion inner membrane</keyword>
<dbReference type="Proteomes" id="UP000694888">
    <property type="component" value="Unplaced"/>
</dbReference>
<evidence type="ECO:0000256" key="2">
    <source>
        <dbReference type="ARBA" id="ARBA00011805"/>
    </source>
</evidence>
<protein>
    <submittedName>
        <fullName evidence="10">Mitochondrial inner membrane protease subunit 1</fullName>
    </submittedName>
</protein>
<dbReference type="RefSeq" id="XP_012944520.1">
    <property type="nucleotide sequence ID" value="XM_013089066.2"/>
</dbReference>
<keyword evidence="5" id="KW-0496">Mitochondrion</keyword>
<dbReference type="InterPro" id="IPR036286">
    <property type="entry name" value="LexA/Signal_pep-like_sf"/>
</dbReference>
<dbReference type="GO" id="GO:0008233">
    <property type="term" value="F:peptidase activity"/>
    <property type="evidence" value="ECO:0007669"/>
    <property type="project" value="UniProtKB-KW"/>
</dbReference>
<dbReference type="PROSITE" id="PS51257">
    <property type="entry name" value="PROKAR_LIPOPROTEIN"/>
    <property type="match status" value="1"/>
</dbReference>
<gene>
    <name evidence="10" type="primary">LOC101864028</name>
</gene>
<sequence length="169" mass="18861">MFKAARKGFLYTVSGLSACYCTLRFIGGIGRCEDVSMEPAIQHGDVVLISPIHVDYKKLQKGDVVFCRAPKNSSSVICKRLMGMEGDTVFNNEKGFEEYVGRGQVWLEGDNQEASIDSRSYGQLPYGLLLSKVCFRIWPLHRVGPISFPERRTTAKEKAQTKTEAKVSS</sequence>
<evidence type="ECO:0000256" key="7">
    <source>
        <dbReference type="ARBA" id="ARBA00038445"/>
    </source>
</evidence>
<accession>A0ABM1ABI0</accession>
<comment type="subunit">
    <text evidence="2">Heterodimer of 2 subunits, IMMPL1 and IMMPL2.</text>
</comment>
<feature type="domain" description="Peptidase S26" evidence="8">
    <location>
        <begin position="31"/>
        <end position="90"/>
    </location>
</feature>
<proteinExistence type="inferred from homology"/>